<evidence type="ECO:0000313" key="3">
    <source>
        <dbReference type="EMBL" id="PVD27777.1"/>
    </source>
</evidence>
<dbReference type="AlphaFoldDB" id="A0A2T7P2X2"/>
<evidence type="ECO:0000256" key="1">
    <source>
        <dbReference type="SAM" id="Coils"/>
    </source>
</evidence>
<proteinExistence type="predicted"/>
<dbReference type="PANTHER" id="PTHR28588">
    <property type="entry name" value="HAUS AUGMIN-LIKE COMPLEX SUBUNIT 5"/>
    <property type="match status" value="1"/>
</dbReference>
<dbReference type="Proteomes" id="UP000245119">
    <property type="component" value="Linkage Group LG7"/>
</dbReference>
<dbReference type="Pfam" id="PF14817">
    <property type="entry name" value="HAUS5"/>
    <property type="match status" value="2"/>
</dbReference>
<dbReference type="OrthoDB" id="2019614at2759"/>
<evidence type="ECO:0000313" key="4">
    <source>
        <dbReference type="Proteomes" id="UP000245119"/>
    </source>
</evidence>
<dbReference type="GO" id="GO:0005813">
    <property type="term" value="C:centrosome"/>
    <property type="evidence" value="ECO:0007669"/>
    <property type="project" value="TreeGrafter"/>
</dbReference>
<gene>
    <name evidence="3" type="ORF">C0Q70_12949</name>
</gene>
<keyword evidence="1" id="KW-0175">Coiled coil</keyword>
<protein>
    <submittedName>
        <fullName evidence="3">Uncharacterized protein</fullName>
    </submittedName>
</protein>
<comment type="caution">
    <text evidence="3">The sequence shown here is derived from an EMBL/GenBank/DDBJ whole genome shotgun (WGS) entry which is preliminary data.</text>
</comment>
<feature type="compositionally biased region" description="Basic and acidic residues" evidence="2">
    <location>
        <begin position="87"/>
        <end position="100"/>
    </location>
</feature>
<dbReference type="InterPro" id="IPR029131">
    <property type="entry name" value="HAUS5"/>
</dbReference>
<feature type="region of interest" description="Disordered" evidence="2">
    <location>
        <begin position="87"/>
        <end position="106"/>
    </location>
</feature>
<evidence type="ECO:0000256" key="2">
    <source>
        <dbReference type="SAM" id="MobiDB-lite"/>
    </source>
</evidence>
<feature type="coiled-coil region" evidence="1">
    <location>
        <begin position="12"/>
        <end position="39"/>
    </location>
</feature>
<name>A0A2T7P2X2_POMCA</name>
<dbReference type="PANTHER" id="PTHR28588:SF1">
    <property type="entry name" value="HAUS AUGMIN-LIKE COMPLEX SUBUNIT 5"/>
    <property type="match status" value="1"/>
</dbReference>
<accession>A0A2T7P2X2</accession>
<dbReference type="STRING" id="400727.A0A2T7P2X2"/>
<dbReference type="EMBL" id="PZQS01000007">
    <property type="protein sequence ID" value="PVD27777.1"/>
    <property type="molecule type" value="Genomic_DNA"/>
</dbReference>
<organism evidence="3 4">
    <name type="scientific">Pomacea canaliculata</name>
    <name type="common">Golden apple snail</name>
    <dbReference type="NCBI Taxonomy" id="400727"/>
    <lineage>
        <taxon>Eukaryota</taxon>
        <taxon>Metazoa</taxon>
        <taxon>Spiralia</taxon>
        <taxon>Lophotrochozoa</taxon>
        <taxon>Mollusca</taxon>
        <taxon>Gastropoda</taxon>
        <taxon>Caenogastropoda</taxon>
        <taxon>Architaenioglossa</taxon>
        <taxon>Ampullarioidea</taxon>
        <taxon>Ampullariidae</taxon>
        <taxon>Pomacea</taxon>
    </lineage>
</organism>
<dbReference type="GO" id="GO:0007098">
    <property type="term" value="P:centrosome cycle"/>
    <property type="evidence" value="ECO:0007669"/>
    <property type="project" value="TreeGrafter"/>
</dbReference>
<reference evidence="3 4" key="1">
    <citation type="submission" date="2018-04" db="EMBL/GenBank/DDBJ databases">
        <title>The genome of golden apple snail Pomacea canaliculata provides insight into stress tolerance and invasive adaptation.</title>
        <authorList>
            <person name="Liu C."/>
            <person name="Liu B."/>
            <person name="Ren Y."/>
            <person name="Zhang Y."/>
            <person name="Wang H."/>
            <person name="Li S."/>
            <person name="Jiang F."/>
            <person name="Yin L."/>
            <person name="Zhang G."/>
            <person name="Qian W."/>
            <person name="Fan W."/>
        </authorList>
    </citation>
    <scope>NUCLEOTIDE SEQUENCE [LARGE SCALE GENOMIC DNA]</scope>
    <source>
        <strain evidence="3">SZHN2017</strain>
        <tissue evidence="3">Muscle</tissue>
    </source>
</reference>
<sequence length="546" mass="62609">MLEQRASLLQEMTSDLSDIRQLEHEIKRMSEEIQATEREYQHGVEALRDVRRKTCLLGVFTAYSDNLTSQNEAFAEKIDIKVDALKPKETDPHLHPKSEGNELETTTMRQVRESCERIENFLHHTLQGSFGKDKTMFSTKKDQLWKTVERTLRENRIGQVLSAIEQLSQAGANAIREHTLKINLQQDAQKLRFKYRRGGHLTDASKQPTALQSVHQLLQDSQLQHVLRYVETEKHRNTVFRLVEGLNTTRGLINSSLKKYLGSEAGSLQLASAVVQAKLDLTADRAAALLLRQEAEALREKVAKGCTERDNLLAIHRKIQDFYDLAITLYILRSLSGHESEIYTLTTDLKGNVIAEVDRFASLSMPYLAWLYLDSTTKCSLLDLSINYRNHPAATSIRQPLQAVLSHLEFPDFKASECILHHCLQLKQELESTAASTSAQISSCQQLVYVSGFSCNLDNITDLCEKVKSQDKKEIENLLPRLQKRISKTAHASTECIKVKDHVQAWWEQPAQFVTPWLMVEDHTYQQWYNKWRIIATKIRQMQVEK</sequence>
<dbReference type="GO" id="GO:0051225">
    <property type="term" value="P:spindle assembly"/>
    <property type="evidence" value="ECO:0007669"/>
    <property type="project" value="InterPro"/>
</dbReference>
<dbReference type="GO" id="GO:0070652">
    <property type="term" value="C:HAUS complex"/>
    <property type="evidence" value="ECO:0007669"/>
    <property type="project" value="InterPro"/>
</dbReference>
<keyword evidence="4" id="KW-1185">Reference proteome</keyword>